<dbReference type="InterPro" id="IPR002295">
    <property type="entry name" value="N4/N6-MTase_EcoPI_Mod-like"/>
</dbReference>
<dbReference type="Gene3D" id="3.40.50.150">
    <property type="entry name" value="Vaccinia Virus protein VP39"/>
    <property type="match status" value="1"/>
</dbReference>
<reference evidence="8" key="1">
    <citation type="submission" date="2017-09" db="EMBL/GenBank/DDBJ databases">
        <title>Depth-based differentiation of microbial function through sediment-hosted aquifers and enrichment of novel symbionts in the deep terrestrial subsurface.</title>
        <authorList>
            <person name="Probst A.J."/>
            <person name="Ladd B."/>
            <person name="Jarett J.K."/>
            <person name="Geller-Mcgrath D.E."/>
            <person name="Sieber C.M.K."/>
            <person name="Emerson J.B."/>
            <person name="Anantharaman K."/>
            <person name="Thomas B.C."/>
            <person name="Malmstrom R."/>
            <person name="Stieglmeier M."/>
            <person name="Klingl A."/>
            <person name="Woyke T."/>
            <person name="Ryan C.M."/>
            <person name="Banfield J.F."/>
        </authorList>
    </citation>
    <scope>NUCLEOTIDE SEQUENCE [LARGE SCALE GENOMIC DNA]</scope>
</reference>
<evidence type="ECO:0000256" key="1">
    <source>
        <dbReference type="ARBA" id="ARBA00006594"/>
    </source>
</evidence>
<dbReference type="GO" id="GO:0008170">
    <property type="term" value="F:N-methyltransferase activity"/>
    <property type="evidence" value="ECO:0007669"/>
    <property type="project" value="InterPro"/>
</dbReference>
<proteinExistence type="inferred from homology"/>
<dbReference type="Proteomes" id="UP000231453">
    <property type="component" value="Unassembled WGS sequence"/>
</dbReference>
<name>A0A2M7VB17_9BACT</name>
<keyword evidence="3" id="KW-0808">Transferase</keyword>
<dbReference type="InterPro" id="IPR002052">
    <property type="entry name" value="DNA_methylase_N6_adenine_CS"/>
</dbReference>
<dbReference type="GO" id="GO:0032259">
    <property type="term" value="P:methylation"/>
    <property type="evidence" value="ECO:0007669"/>
    <property type="project" value="UniProtKB-KW"/>
</dbReference>
<comment type="caution">
    <text evidence="7">The sequence shown here is derived from an EMBL/GenBank/DDBJ whole genome shotgun (WGS) entry which is preliminary data.</text>
</comment>
<dbReference type="PROSITE" id="PS00092">
    <property type="entry name" value="N6_MTASE"/>
    <property type="match status" value="1"/>
</dbReference>
<evidence type="ECO:0000259" key="6">
    <source>
        <dbReference type="Pfam" id="PF01555"/>
    </source>
</evidence>
<keyword evidence="4" id="KW-0949">S-adenosyl-L-methionine</keyword>
<dbReference type="EMBL" id="PFPL01000032">
    <property type="protein sequence ID" value="PIZ96188.1"/>
    <property type="molecule type" value="Genomic_DNA"/>
</dbReference>
<accession>A0A2M7VB17</accession>
<feature type="coiled-coil region" evidence="5">
    <location>
        <begin position="4"/>
        <end position="31"/>
    </location>
</feature>
<comment type="similarity">
    <text evidence="1">Belongs to the N(4)/N(6)-methyltransferase family.</text>
</comment>
<keyword evidence="5" id="KW-0175">Coiled coil</keyword>
<evidence type="ECO:0000313" key="8">
    <source>
        <dbReference type="Proteomes" id="UP000231453"/>
    </source>
</evidence>
<sequence>MSKEQEKDNKILRLEKELDRLKKNLKKQKYGLVWMDVPEAFEDDVENKLPILKENPKLAIKNNDGKPTHILIEGDNYHALTCLNYTHKGKVDVIYIDPPYNTGSDGFRYKDKRILDKFPDGTEVPKDHPYRHSYWLSFMRKRVELSRDILKEDGIIFISIGEDELAQLRFLCDEIFGGSNYISTISRVAKTASNKGSYFAPSVDFILCYAKNILMIDSFIDEVDIKLYKKEDEKGFYRDDVALYQSSLDPMRGCTNQRYYIECPDGSLVLPPGKVEPKLKKDAQHIKPETAEDKVWRWSYKTYLEKKELLVFKNTKTSPLLDEKGLKAKWNIYTKSYLNERNKTGTVPRNYVDKFINRKGADLLKRMGIDFNYSKPVELIKWLIKIVNKDNCLVLDYFAGSGTTGQAVMELNDENGSHHQFILVTNNEEVVNGTTHKIMTDICYPRISKVIKGYNDVKSLGNSIRYYYTDFVGENNILDATDKDKIELAHNAGELLAIAENTFELVKQDKYMQIFENDNQYTAVYFKEEMNKLDDFVAEVKKLKKDVSVYIFSWEDEAMFDDFEGLSNIRLKTIPQPIVEIYKQIYNLI</sequence>
<evidence type="ECO:0000256" key="4">
    <source>
        <dbReference type="ARBA" id="ARBA00022691"/>
    </source>
</evidence>
<evidence type="ECO:0000256" key="3">
    <source>
        <dbReference type="ARBA" id="ARBA00022679"/>
    </source>
</evidence>
<keyword evidence="2" id="KW-0489">Methyltransferase</keyword>
<evidence type="ECO:0000256" key="5">
    <source>
        <dbReference type="SAM" id="Coils"/>
    </source>
</evidence>
<dbReference type="PRINTS" id="PR00506">
    <property type="entry name" value="D21N6MTFRASE"/>
</dbReference>
<dbReference type="SUPFAM" id="SSF53335">
    <property type="entry name" value="S-adenosyl-L-methionine-dependent methyltransferases"/>
    <property type="match status" value="1"/>
</dbReference>
<evidence type="ECO:0000313" key="7">
    <source>
        <dbReference type="EMBL" id="PIZ96188.1"/>
    </source>
</evidence>
<evidence type="ECO:0000256" key="2">
    <source>
        <dbReference type="ARBA" id="ARBA00022603"/>
    </source>
</evidence>
<gene>
    <name evidence="7" type="ORF">COX80_01860</name>
</gene>
<dbReference type="Pfam" id="PF01555">
    <property type="entry name" value="N6_N4_Mtase"/>
    <property type="match status" value="1"/>
</dbReference>
<dbReference type="InterPro" id="IPR029063">
    <property type="entry name" value="SAM-dependent_MTases_sf"/>
</dbReference>
<dbReference type="InterPro" id="IPR002941">
    <property type="entry name" value="DNA_methylase_N4/N6"/>
</dbReference>
<dbReference type="GO" id="GO:0003677">
    <property type="term" value="F:DNA binding"/>
    <property type="evidence" value="ECO:0007669"/>
    <property type="project" value="InterPro"/>
</dbReference>
<feature type="domain" description="DNA methylase N-4/N-6" evidence="6">
    <location>
        <begin position="91"/>
        <end position="431"/>
    </location>
</feature>
<dbReference type="AlphaFoldDB" id="A0A2M7VB17"/>
<protein>
    <recommendedName>
        <fullName evidence="6">DNA methylase N-4/N-6 domain-containing protein</fullName>
    </recommendedName>
</protein>
<organism evidence="7 8">
    <name type="scientific">Candidatus Magasanikbacteria bacterium CG_4_10_14_0_2_um_filter_33_14</name>
    <dbReference type="NCBI Taxonomy" id="1974636"/>
    <lineage>
        <taxon>Bacteria</taxon>
        <taxon>Candidatus Magasanikiibacteriota</taxon>
    </lineage>
</organism>